<dbReference type="EMBL" id="CP003167">
    <property type="protein sequence ID" value="AGB03572.1"/>
    <property type="molecule type" value="Genomic_DNA"/>
</dbReference>
<dbReference type="Proteomes" id="UP000010824">
    <property type="component" value="Chromosome"/>
</dbReference>
<dbReference type="eggNOG" id="arCOG05293">
    <property type="taxonomic scope" value="Archaea"/>
</dbReference>
<dbReference type="InterPro" id="IPR005358">
    <property type="entry name" value="Puta_zinc/iron-chelating_dom"/>
</dbReference>
<dbReference type="OrthoDB" id="36424at2157"/>
<dbReference type="Pfam" id="PF03692">
    <property type="entry name" value="CxxCxxCC"/>
    <property type="match status" value="1"/>
</dbReference>
<accession>L0HFR1</accession>
<proteinExistence type="predicted"/>
<gene>
    <name evidence="1" type="ordered locus">Metfor_2580</name>
</gene>
<organism evidence="1 2">
    <name type="scientific">Methanoregula formicica (strain DSM 22288 / NBRC 105244 / SMSP)</name>
    <dbReference type="NCBI Taxonomy" id="593750"/>
    <lineage>
        <taxon>Archaea</taxon>
        <taxon>Methanobacteriati</taxon>
        <taxon>Methanobacteriota</taxon>
        <taxon>Stenosarchaea group</taxon>
        <taxon>Methanomicrobia</taxon>
        <taxon>Methanomicrobiales</taxon>
        <taxon>Methanoregulaceae</taxon>
        <taxon>Methanoregula</taxon>
    </lineage>
</organism>
<evidence type="ECO:0000313" key="1">
    <source>
        <dbReference type="EMBL" id="AGB03572.1"/>
    </source>
</evidence>
<keyword evidence="2" id="KW-1185">Reference proteome</keyword>
<sequence>MPFECFQCGECCSYLGDVHTIREEYGDYKFLVHNNYTGENTPVTIDPDKHDLFDDKSIFEKLPHTCPFFRHQPGTEKAWCTVHLTRPEICRDYGCWRLLILDHRGNRVGRIQNARTLISDNTSLVNLWESCVEEHREPDDKKWEDAMMRILRNAGYSVRR</sequence>
<reference evidence="1 2" key="2">
    <citation type="journal article" date="2014" name="Genome Announc.">
        <title>Complete Genome Sequence of Methanoregula formicica SMSPT, a Mesophilic Hydrogenotrophic Methanogen Isolated from a Methanogenic Upflow Anaerobic Sludge Blanket Reactor.</title>
        <authorList>
            <person name="Yamamoto K."/>
            <person name="Tamaki H."/>
            <person name="Cadillo-Quiroz H."/>
            <person name="Imachi H."/>
            <person name="Kyrpides N."/>
            <person name="Woyke T."/>
            <person name="Goodwin L."/>
            <person name="Zinder S.H."/>
            <person name="Kamagata Y."/>
            <person name="Liu W.T."/>
        </authorList>
    </citation>
    <scope>NUCLEOTIDE SEQUENCE [LARGE SCALE GENOMIC DNA]</scope>
    <source>
        <strain evidence="2">DSM 22288 / NBRC 105244 / SMSP</strain>
    </source>
</reference>
<evidence type="ECO:0000313" key="2">
    <source>
        <dbReference type="Proteomes" id="UP000010824"/>
    </source>
</evidence>
<dbReference type="AlphaFoldDB" id="L0HFR1"/>
<reference evidence="2" key="1">
    <citation type="submission" date="2011-12" db="EMBL/GenBank/DDBJ databases">
        <title>Complete sequence of Methanoregula formicicum SMSP.</title>
        <authorList>
            <person name="Lucas S."/>
            <person name="Han J."/>
            <person name="Lapidus A."/>
            <person name="Cheng J.-F."/>
            <person name="Goodwin L."/>
            <person name="Pitluck S."/>
            <person name="Peters L."/>
            <person name="Ovchinnikova G."/>
            <person name="Teshima H."/>
            <person name="Detter J.C."/>
            <person name="Han C."/>
            <person name="Tapia R."/>
            <person name="Land M."/>
            <person name="Hauser L."/>
            <person name="Kyrpides N."/>
            <person name="Ivanova N."/>
            <person name="Pagani I."/>
            <person name="Imachi H."/>
            <person name="Tamaki H."/>
            <person name="Sekiguchi Y."/>
            <person name="Kamagata Y."/>
            <person name="Cadillo-Quiroz H."/>
            <person name="Zinder S."/>
            <person name="Liu W.-T."/>
            <person name="Woyke T."/>
        </authorList>
    </citation>
    <scope>NUCLEOTIDE SEQUENCE [LARGE SCALE GENOMIC DNA]</scope>
    <source>
        <strain evidence="2">DSM 22288 / NBRC 105244 / SMSP</strain>
    </source>
</reference>
<dbReference type="HOGENOM" id="CLU_1648320_0_0_2"/>
<dbReference type="InParanoid" id="L0HFR1"/>
<protein>
    <submittedName>
        <fullName evidence="1">Uncharacterized protein family (UPF0153)</fullName>
    </submittedName>
</protein>
<dbReference type="KEGG" id="mfo:Metfor_2580"/>
<name>L0HFR1_METFS</name>
<dbReference type="STRING" id="593750.Metfor_2580"/>